<comment type="subunit">
    <text evidence="10">Homodimer.</text>
</comment>
<evidence type="ECO:0000256" key="8">
    <source>
        <dbReference type="ARBA" id="ARBA00022842"/>
    </source>
</evidence>
<dbReference type="Gene3D" id="1.10.1410.30">
    <property type="entry name" value="CCA tRNA nucleotidyltransferase, domain 2"/>
    <property type="match status" value="1"/>
</dbReference>
<sequence length="422" mass="48444">MSSSTQLDQVLREVLSRVKPTEEDEHKIRRSLNVVLDRLKGLDAQIHGSFRKGTWLKGDADVDVFVFFPKEVGKEYLRTEALKLLLERLKGLEVDMAYAEHPYLITRVERVEVDVVPGLKVESGEEALTAVDRTPFHTEYVLSHLSDEQKDEVRLLKRFLKGIGVYGAEIKVQGFSGYVSELLVVKYGTFVRVLEEARKWRNPVKVELVKPKREFDSPVIIPDPVDPRRNAAAAVSLKSLATFVIASHFFLKNPSMRFFFPPEVKDAKPMGDVLITKVYIEEKAVEDVLWGQVYRSIERTRNELKAKGYRVIDVKGYGDSSVVTIAVQLESRYVGKYKLNQGPSFYLISSVEDFVEKNENVWVGEDGKLYSVKERKDGSPEEIVKASITLKYKHRIEQYWLEGEPEEPCLRKFLKKTPTWLK</sequence>
<feature type="domain" description="Polymerase nucleotidyl transferase" evidence="11">
    <location>
        <begin position="29"/>
        <end position="123"/>
    </location>
</feature>
<dbReference type="SUPFAM" id="SSF81631">
    <property type="entry name" value="PAP/OAS1 substrate-binding domain"/>
    <property type="match status" value="1"/>
</dbReference>
<dbReference type="Gene3D" id="3.30.70.590">
    <property type="entry name" value="Poly(A) polymerase predicted RNA binding domain"/>
    <property type="match status" value="1"/>
</dbReference>
<proteinExistence type="inferred from homology"/>
<gene>
    <name evidence="10 15" type="primary">cca</name>
    <name evidence="15" type="ORF">TQ35_005290</name>
    <name evidence="14" type="ORF">TQ35_08250</name>
</gene>
<dbReference type="InterPro" id="IPR002934">
    <property type="entry name" value="Polymerase_NTP_transf_dom"/>
</dbReference>
<dbReference type="InterPro" id="IPR048833">
    <property type="entry name" value="CAA_C"/>
</dbReference>
<dbReference type="GO" id="GO:0000287">
    <property type="term" value="F:magnesium ion binding"/>
    <property type="evidence" value="ECO:0007669"/>
    <property type="project" value="UniProtKB-UniRule"/>
</dbReference>
<comment type="cofactor">
    <cofactor evidence="10">
        <name>Mg(2+)</name>
        <dbReference type="ChEBI" id="CHEBI:18420"/>
    </cofactor>
</comment>
<dbReference type="Pfam" id="PF09249">
    <property type="entry name" value="tRNA_NucTransf2"/>
    <property type="match status" value="1"/>
</dbReference>
<dbReference type="Pfam" id="PF21133">
    <property type="entry name" value="CAA_C"/>
    <property type="match status" value="1"/>
</dbReference>
<dbReference type="PANTHER" id="PTHR39643:SF1">
    <property type="entry name" value="CCA-ADDING ENZYME"/>
    <property type="match status" value="1"/>
</dbReference>
<comment type="caution">
    <text evidence="14">The sequence shown here is derived from an EMBL/GenBank/DDBJ whole genome shotgun (WGS) entry which is preliminary data.</text>
</comment>
<dbReference type="SUPFAM" id="SSF81301">
    <property type="entry name" value="Nucleotidyltransferase"/>
    <property type="match status" value="1"/>
</dbReference>
<evidence type="ECO:0000259" key="12">
    <source>
        <dbReference type="Pfam" id="PF09249"/>
    </source>
</evidence>
<dbReference type="PROSITE" id="PS50152">
    <property type="entry name" value="25A_SYNTH_3"/>
    <property type="match status" value="1"/>
</dbReference>
<dbReference type="InterPro" id="IPR015329">
    <property type="entry name" value="tRNA_NucTransf2"/>
</dbReference>
<evidence type="ECO:0000259" key="13">
    <source>
        <dbReference type="Pfam" id="PF21133"/>
    </source>
</evidence>
<feature type="binding site" evidence="10">
    <location>
        <position position="49"/>
    </location>
    <ligand>
        <name>CTP</name>
        <dbReference type="ChEBI" id="CHEBI:37563"/>
    </ligand>
</feature>
<name>A0A0F2LN74_9CREN</name>
<comment type="catalytic activity">
    <reaction evidence="10">
        <text>a tRNA precursor + 2 CTP + ATP = a tRNA with a 3' CCA end + 3 diphosphate</text>
        <dbReference type="Rhea" id="RHEA:14433"/>
        <dbReference type="Rhea" id="RHEA-COMP:10465"/>
        <dbReference type="Rhea" id="RHEA-COMP:10468"/>
        <dbReference type="ChEBI" id="CHEBI:30616"/>
        <dbReference type="ChEBI" id="CHEBI:33019"/>
        <dbReference type="ChEBI" id="CHEBI:37563"/>
        <dbReference type="ChEBI" id="CHEBI:74896"/>
        <dbReference type="ChEBI" id="CHEBI:83071"/>
        <dbReference type="EC" id="2.7.7.72"/>
    </reaction>
</comment>
<reference evidence="14" key="1">
    <citation type="submission" date="2015-03" db="EMBL/GenBank/DDBJ databases">
        <title>Metagenome Sequencing of an Archaeal-Dominated Microbial Community from a Hot Spring at the Los Azufres Geothermal Field, Mexico.</title>
        <authorList>
            <person name="Servin-Garciduenas L.E."/>
            <person name="Martinez-Romero E."/>
        </authorList>
    </citation>
    <scope>NUCLEOTIDE SEQUENCE [LARGE SCALE GENOMIC DNA]</scope>
    <source>
        <strain evidence="14">AZ1-454</strain>
    </source>
</reference>
<evidence type="ECO:0000256" key="1">
    <source>
        <dbReference type="ARBA" id="ARBA00022679"/>
    </source>
</evidence>
<comment type="catalytic activity">
    <reaction evidence="10">
        <text>a tRNA with a 3' CCA end + 2 CTP + ATP = a tRNA with a 3' CCACCA end + 3 diphosphate</text>
        <dbReference type="Rhea" id="RHEA:76235"/>
        <dbReference type="Rhea" id="RHEA-COMP:10468"/>
        <dbReference type="Rhea" id="RHEA-COMP:18655"/>
        <dbReference type="ChEBI" id="CHEBI:30616"/>
        <dbReference type="ChEBI" id="CHEBI:33019"/>
        <dbReference type="ChEBI" id="CHEBI:37563"/>
        <dbReference type="ChEBI" id="CHEBI:83071"/>
        <dbReference type="ChEBI" id="CHEBI:195187"/>
    </reaction>
</comment>
<feature type="binding site" evidence="10">
    <location>
        <position position="49"/>
    </location>
    <ligand>
        <name>ATP</name>
        <dbReference type="ChEBI" id="CHEBI:30616"/>
    </ligand>
</feature>
<dbReference type="CDD" id="cd05400">
    <property type="entry name" value="NT_2-5OAS_ClassI-CCAase"/>
    <property type="match status" value="1"/>
</dbReference>
<evidence type="ECO:0000256" key="4">
    <source>
        <dbReference type="ARBA" id="ARBA00022723"/>
    </source>
</evidence>
<feature type="binding site" evidence="10">
    <location>
        <position position="52"/>
    </location>
    <ligand>
        <name>ATP</name>
        <dbReference type="ChEBI" id="CHEBI:30616"/>
    </ligand>
</feature>
<feature type="binding site" evidence="10">
    <location>
        <position position="137"/>
    </location>
    <ligand>
        <name>ATP</name>
        <dbReference type="ChEBI" id="CHEBI:30616"/>
    </ligand>
</feature>
<evidence type="ECO:0000256" key="5">
    <source>
        <dbReference type="ARBA" id="ARBA00022741"/>
    </source>
</evidence>
<keyword evidence="5 10" id="KW-0547">Nucleotide-binding</keyword>
<dbReference type="GO" id="GO:0005524">
    <property type="term" value="F:ATP binding"/>
    <property type="evidence" value="ECO:0007669"/>
    <property type="project" value="UniProtKB-UniRule"/>
</dbReference>
<comment type="similarity">
    <text evidence="10">Belongs to the tRNA nucleotidyltransferase/poly(A) polymerase family. Archaeal CCA-adding enzyme subfamily.</text>
</comment>
<feature type="binding site" evidence="10">
    <location>
        <position position="114"/>
    </location>
    <ligand>
        <name>Mg(2+)</name>
        <dbReference type="ChEBI" id="CHEBI:18420"/>
    </ligand>
</feature>
<comment type="function">
    <text evidence="10">Catalyzes the addition and repair of the essential 3'-terminal CCA sequence in tRNAs without using a nucleic acid template. Adds these three nucleotides in the order of C, C, and A to the tRNA nucleotide-73, using CTP and ATP as substrates and producing inorganic pyrophosphate. tRNA 3'-terminal CCA addition is required both for tRNA processing and repair. Also involved in tRNA surveillance by mediating tandem CCA addition to generate a CCACCA at the 3' terminus of unstable tRNAs. While stable tRNAs receive only 3'-terminal CCA, unstable tRNAs are marked with CCACCA and rapidly degraded.</text>
</comment>
<dbReference type="EMBL" id="JZWS02000003">
    <property type="protein sequence ID" value="MCL7343972.1"/>
    <property type="molecule type" value="Genomic_DNA"/>
</dbReference>
<evidence type="ECO:0000256" key="6">
    <source>
        <dbReference type="ARBA" id="ARBA00022800"/>
    </source>
</evidence>
<feature type="domain" description="CCA-adding enzyme C-terminal" evidence="13">
    <location>
        <begin position="274"/>
        <end position="390"/>
    </location>
</feature>
<dbReference type="EMBL" id="JZWS01000156">
    <property type="protein sequence ID" value="KJR78259.1"/>
    <property type="molecule type" value="Genomic_DNA"/>
</dbReference>
<keyword evidence="8 10" id="KW-0460">Magnesium</keyword>
<feature type="binding site" evidence="10">
    <location>
        <position position="137"/>
    </location>
    <ligand>
        <name>CTP</name>
        <dbReference type="ChEBI" id="CHEBI:37563"/>
    </ligand>
</feature>
<dbReference type="HAMAP" id="MF_01264">
    <property type="entry name" value="CCA_arch"/>
    <property type="match status" value="1"/>
</dbReference>
<dbReference type="InterPro" id="IPR008229">
    <property type="entry name" value="CCA-adding_arc"/>
</dbReference>
<dbReference type="InterPro" id="IPR006116">
    <property type="entry name" value="NT_2-5OAS_ClassI-CCAase"/>
</dbReference>
<evidence type="ECO:0000256" key="9">
    <source>
        <dbReference type="ARBA" id="ARBA00022884"/>
    </source>
</evidence>
<feature type="binding site" evidence="10">
    <location>
        <position position="166"/>
    </location>
    <ligand>
        <name>ATP</name>
        <dbReference type="ChEBI" id="CHEBI:30616"/>
    </ligand>
</feature>
<dbReference type="GO" id="GO:0000049">
    <property type="term" value="F:tRNA binding"/>
    <property type="evidence" value="ECO:0007669"/>
    <property type="project" value="UniProtKB-UniRule"/>
</dbReference>
<comment type="miscellaneous">
    <text evidence="10">A single active site specifically recognizes both ATP and CTP and is responsible for their addition.</text>
</comment>
<feature type="binding site" evidence="10">
    <location>
        <position position="166"/>
    </location>
    <ligand>
        <name>CTP</name>
        <dbReference type="ChEBI" id="CHEBI:37563"/>
    </ligand>
</feature>
<dbReference type="PANTHER" id="PTHR39643">
    <property type="entry name" value="CCA-ADDING ENZYME"/>
    <property type="match status" value="1"/>
</dbReference>
<dbReference type="GO" id="GO:0004810">
    <property type="term" value="F:CCA tRNA nucleotidyltransferase activity"/>
    <property type="evidence" value="ECO:0007669"/>
    <property type="project" value="UniProtKB-UniRule"/>
</dbReference>
<evidence type="ECO:0000313" key="15">
    <source>
        <dbReference type="EMBL" id="MCL7343972.1"/>
    </source>
</evidence>
<keyword evidence="6 10" id="KW-0692">RNA repair</keyword>
<evidence type="ECO:0000256" key="10">
    <source>
        <dbReference type="HAMAP-Rule" id="MF_01264"/>
    </source>
</evidence>
<dbReference type="EC" id="2.7.7.72" evidence="10"/>
<accession>A0A0F2LN74</accession>
<organism evidence="14">
    <name type="scientific">Candidatus Aramenus sulfurataquae</name>
    <dbReference type="NCBI Taxonomy" id="1326980"/>
    <lineage>
        <taxon>Archaea</taxon>
        <taxon>Thermoproteota</taxon>
        <taxon>Thermoprotei</taxon>
        <taxon>Sulfolobales</taxon>
        <taxon>Sulfolobaceae</taxon>
        <taxon>Candidatus Aramenus</taxon>
    </lineage>
</organism>
<keyword evidence="1 10" id="KW-0808">Transferase</keyword>
<feature type="binding site" evidence="10">
    <location>
        <position position="63"/>
    </location>
    <ligand>
        <name>Mg(2+)</name>
        <dbReference type="ChEBI" id="CHEBI:18420"/>
    </ligand>
</feature>
<evidence type="ECO:0000313" key="14">
    <source>
        <dbReference type="EMBL" id="KJR78259.1"/>
    </source>
</evidence>
<dbReference type="AlphaFoldDB" id="A0A0F2LN74"/>
<dbReference type="Gene3D" id="3.30.460.10">
    <property type="entry name" value="Beta Polymerase, domain 2"/>
    <property type="match status" value="1"/>
</dbReference>
<evidence type="ECO:0000256" key="3">
    <source>
        <dbReference type="ARBA" id="ARBA00022695"/>
    </source>
</evidence>
<protein>
    <recommendedName>
        <fullName evidence="10">CCA-adding enzyme</fullName>
        <ecNumber evidence="10">2.7.7.72</ecNumber>
    </recommendedName>
    <alternativeName>
        <fullName evidence="10">CCA tRNA nucleotidyltransferase</fullName>
    </alternativeName>
    <alternativeName>
        <fullName evidence="10">tRNA CCA-pyrophosphorylase</fullName>
    </alternativeName>
    <alternativeName>
        <fullName evidence="10">tRNA adenylyl-/cytidylyl- transferase</fullName>
    </alternativeName>
    <alternativeName>
        <fullName evidence="10">tRNA nucleotidyltransferase</fullName>
    </alternativeName>
    <alternativeName>
        <fullName evidence="10">tRNA-NT</fullName>
    </alternativeName>
</protein>
<dbReference type="InterPro" id="IPR043519">
    <property type="entry name" value="NT_sf"/>
</dbReference>
<feature type="binding site" evidence="10">
    <location>
        <position position="157"/>
    </location>
    <ligand>
        <name>CTP</name>
        <dbReference type="ChEBI" id="CHEBI:37563"/>
    </ligand>
</feature>
<feature type="binding site" evidence="10">
    <location>
        <position position="157"/>
    </location>
    <ligand>
        <name>ATP</name>
        <dbReference type="ChEBI" id="CHEBI:30616"/>
    </ligand>
</feature>
<evidence type="ECO:0000259" key="11">
    <source>
        <dbReference type="Pfam" id="PF01909"/>
    </source>
</evidence>
<dbReference type="InterPro" id="IPR011068">
    <property type="entry name" value="NuclTrfase_I-like_C"/>
</dbReference>
<dbReference type="PIRSF" id="PIRSF005335">
    <property type="entry name" value="CCA_arch"/>
    <property type="match status" value="1"/>
</dbReference>
<keyword evidence="7 10" id="KW-0067">ATP-binding</keyword>
<dbReference type="InterPro" id="IPR042090">
    <property type="entry name" value="CCA_tRNA_nucleotrans_2"/>
</dbReference>
<evidence type="ECO:0000256" key="2">
    <source>
        <dbReference type="ARBA" id="ARBA00022694"/>
    </source>
</evidence>
<dbReference type="SUPFAM" id="SSF55003">
    <property type="entry name" value="PAP/Archaeal CCA-adding enzyme, C-terminal domain"/>
    <property type="match status" value="1"/>
</dbReference>
<dbReference type="NCBIfam" id="TIGR03671">
    <property type="entry name" value="cca_archaeal"/>
    <property type="match status" value="1"/>
</dbReference>
<dbReference type="GO" id="GO:0042245">
    <property type="term" value="P:RNA repair"/>
    <property type="evidence" value="ECO:0007669"/>
    <property type="project" value="UniProtKB-KW"/>
</dbReference>
<keyword evidence="3 10" id="KW-0548">Nucleotidyltransferase</keyword>
<keyword evidence="4 10" id="KW-0479">Metal-binding</keyword>
<dbReference type="PATRIC" id="fig|1326980.8.peg.516"/>
<keyword evidence="2 10" id="KW-0819">tRNA processing</keyword>
<feature type="domain" description="tRNA nucleotidyltransferase substrate binding" evidence="12">
    <location>
        <begin position="151"/>
        <end position="260"/>
    </location>
</feature>
<feature type="binding site" evidence="10">
    <location>
        <position position="52"/>
    </location>
    <ligand>
        <name>CTP</name>
        <dbReference type="ChEBI" id="CHEBI:37563"/>
    </ligand>
</feature>
<evidence type="ECO:0000256" key="7">
    <source>
        <dbReference type="ARBA" id="ARBA00022840"/>
    </source>
</evidence>
<dbReference type="Pfam" id="PF01909">
    <property type="entry name" value="NTP_transf_2"/>
    <property type="match status" value="1"/>
</dbReference>
<reference evidence="15" key="2">
    <citation type="submission" date="2022-05" db="EMBL/GenBank/DDBJ databases">
        <title>Metagenome Sequencing of an Archaeal-Dominated Microbial Community from a Hot Spring at the Los Azufres Geothermal Field, Mexico.</title>
        <authorList>
            <person name="Marin-Paredes R."/>
            <person name="Martinez-Romero E."/>
            <person name="Servin-Garciduenas L.E."/>
        </authorList>
    </citation>
    <scope>NUCLEOTIDE SEQUENCE</scope>
    <source>
        <strain evidence="15">AZ1-454</strain>
    </source>
</reference>
<keyword evidence="9 10" id="KW-0694">RNA-binding</keyword>
<dbReference type="GO" id="GO:0001680">
    <property type="term" value="P:tRNA 3'-terminal CCA addition"/>
    <property type="evidence" value="ECO:0007669"/>
    <property type="project" value="UniProtKB-UniRule"/>
</dbReference>
<feature type="binding site" evidence="10">
    <location>
        <position position="61"/>
    </location>
    <ligand>
        <name>Mg(2+)</name>
        <dbReference type="ChEBI" id="CHEBI:18420"/>
    </ligand>
</feature>